<accession>A0AA38XIF5</accession>
<dbReference type="InterPro" id="IPR036380">
    <property type="entry name" value="Isochorismatase-like_sf"/>
</dbReference>
<keyword evidence="4" id="KW-0805">Transcription regulation</keyword>
<dbReference type="GO" id="GO:0016787">
    <property type="term" value="F:hydrolase activity"/>
    <property type="evidence" value="ECO:0007669"/>
    <property type="project" value="UniProtKB-KW"/>
</dbReference>
<evidence type="ECO:0000259" key="9">
    <source>
        <dbReference type="Pfam" id="PF12706"/>
    </source>
</evidence>
<dbReference type="Gene3D" id="1.10.4040.10">
    <property type="entry name" value="Penicillinase repressor domain"/>
    <property type="match status" value="1"/>
</dbReference>
<dbReference type="CDD" id="cd01014">
    <property type="entry name" value="nicotinamidase_related"/>
    <property type="match status" value="1"/>
</dbReference>
<dbReference type="InterPro" id="IPR036388">
    <property type="entry name" value="WH-like_DNA-bd_sf"/>
</dbReference>
<keyword evidence="6" id="KW-0804">Transcription</keyword>
<evidence type="ECO:0000256" key="3">
    <source>
        <dbReference type="ARBA" id="ARBA00022801"/>
    </source>
</evidence>
<evidence type="ECO:0000256" key="7">
    <source>
        <dbReference type="SAM" id="SignalP"/>
    </source>
</evidence>
<feature type="domain" description="Metallo-beta-lactamase" evidence="9">
    <location>
        <begin position="48"/>
        <end position="250"/>
    </location>
</feature>
<evidence type="ECO:0000256" key="2">
    <source>
        <dbReference type="ARBA" id="ARBA00011046"/>
    </source>
</evidence>
<comment type="similarity">
    <text evidence="2">Belongs to the BlaI transcriptional regulatory family.</text>
</comment>
<dbReference type="SUPFAM" id="SSF52499">
    <property type="entry name" value="Isochorismatase-like hydrolases"/>
    <property type="match status" value="1"/>
</dbReference>
<evidence type="ECO:0000256" key="5">
    <source>
        <dbReference type="ARBA" id="ARBA00023125"/>
    </source>
</evidence>
<sequence length="604" mass="64558">MMSLAIATLLAVGLQGYAHAADNPPGTTSIQQIRNATAKIAYGDTVLLIDPMLAAKGAYPGFPDTYRSELRNPTVDLPFDVAQVLMGVDAVLLTHTHLDHWDPAAETLIPRSMPMFVQDAADAALLRGKGFEDVRILPAHETFGGVTISRVAAQHGSAAMFKVEPLAKLLGSVTGFVFEKTGEPTIYVAGDTVWTGDVQDAIKRYTPDVIVLNTGDARVTGFDTGIIMGVDDTSRVHALAPKAKIVAVHMDAVNHMTVSRADLRRYVAAKAIQDKAHAMKTALIVVDIQNDYFADGRFPLENSEPALAATREAIAQAREAGDVVIGIQHISPSNGPFLAKGTAGADLHPAIADALEGCLVIEKHQADSFLHTTLAQELAARNVSAIRLVGMMTQHCVTHTALSPEAAGLDVTIVGAGCAAPTAVISDIALSGLAAAPATRVWTGLGCLQLRMAHLRTCGRHPVEDRNHALPQGSVVMRGKTIGDQELALLQYVDEQAPTSVGEVASGYGEPRGLARSTVLTMMERLRAKGYLQRRQQRGVYRYQPTRGPESVLQGAVAQFVDNTLQGSVSPFVAYLSQRQKVSDNELAELEALVAELQSRRQED</sequence>
<dbReference type="EMBL" id="JAPDRN010000199">
    <property type="protein sequence ID" value="KAJ9613696.1"/>
    <property type="molecule type" value="Genomic_DNA"/>
</dbReference>
<evidence type="ECO:0008006" key="11">
    <source>
        <dbReference type="Google" id="ProtNLM"/>
    </source>
</evidence>
<reference evidence="10" key="1">
    <citation type="submission" date="2022-10" db="EMBL/GenBank/DDBJ databases">
        <title>Culturing micro-colonial fungi from biological soil crusts in the Mojave desert and describing Neophaeococcomyces mojavensis, and introducing the new genera and species Taxawa tesnikishii.</title>
        <authorList>
            <person name="Kurbessoian T."/>
            <person name="Stajich J.E."/>
        </authorList>
    </citation>
    <scope>NUCLEOTIDE SEQUENCE</scope>
    <source>
        <strain evidence="10">TK_35</strain>
    </source>
</reference>
<dbReference type="PANTHER" id="PTHR43546">
    <property type="entry name" value="UPF0173 METAL-DEPENDENT HYDROLASE MJ1163-RELATED"/>
    <property type="match status" value="1"/>
</dbReference>
<dbReference type="GO" id="GO:0003677">
    <property type="term" value="F:DNA binding"/>
    <property type="evidence" value="ECO:0007669"/>
    <property type="project" value="UniProtKB-KW"/>
</dbReference>
<dbReference type="GO" id="GO:0045892">
    <property type="term" value="P:negative regulation of DNA-templated transcription"/>
    <property type="evidence" value="ECO:0007669"/>
    <property type="project" value="InterPro"/>
</dbReference>
<dbReference type="Pfam" id="PF12706">
    <property type="entry name" value="Lactamase_B_2"/>
    <property type="match status" value="1"/>
</dbReference>
<dbReference type="InterPro" id="IPR000868">
    <property type="entry name" value="Isochorismatase-like_dom"/>
</dbReference>
<dbReference type="InterPro" id="IPR036866">
    <property type="entry name" value="RibonucZ/Hydroxyglut_hydro"/>
</dbReference>
<organism evidence="10">
    <name type="scientific">Knufia peltigerae</name>
    <dbReference type="NCBI Taxonomy" id="1002370"/>
    <lineage>
        <taxon>Eukaryota</taxon>
        <taxon>Fungi</taxon>
        <taxon>Dikarya</taxon>
        <taxon>Ascomycota</taxon>
        <taxon>Pezizomycotina</taxon>
        <taxon>Eurotiomycetes</taxon>
        <taxon>Chaetothyriomycetidae</taxon>
        <taxon>Chaetothyriales</taxon>
        <taxon>Trichomeriaceae</taxon>
        <taxon>Knufia</taxon>
    </lineage>
</organism>
<evidence type="ECO:0000313" key="10">
    <source>
        <dbReference type="EMBL" id="KAJ9613696.1"/>
    </source>
</evidence>
<protein>
    <recommendedName>
        <fullName evidence="11">Metallo-beta-lactamase domain-containing protein</fullName>
    </recommendedName>
</protein>
<dbReference type="SUPFAM" id="SSF56281">
    <property type="entry name" value="Metallo-hydrolase/oxidoreductase"/>
    <property type="match status" value="1"/>
</dbReference>
<feature type="chain" id="PRO_5041330533" description="Metallo-beta-lactamase domain-containing protein" evidence="7">
    <location>
        <begin position="21"/>
        <end position="604"/>
    </location>
</feature>
<dbReference type="Gene3D" id="3.60.15.10">
    <property type="entry name" value="Ribonuclease Z/Hydroxyacylglutathione hydrolase-like"/>
    <property type="match status" value="1"/>
</dbReference>
<proteinExistence type="inferred from homology"/>
<comment type="caution">
    <text evidence="10">The sequence shown here is derived from an EMBL/GenBank/DDBJ whole genome shotgun (WGS) entry which is preliminary data.</text>
</comment>
<evidence type="ECO:0000256" key="1">
    <source>
        <dbReference type="ARBA" id="ARBA00006336"/>
    </source>
</evidence>
<dbReference type="AlphaFoldDB" id="A0AA38XIF5"/>
<evidence type="ECO:0000259" key="8">
    <source>
        <dbReference type="Pfam" id="PF00857"/>
    </source>
</evidence>
<keyword evidence="5" id="KW-0238">DNA-binding</keyword>
<dbReference type="SUPFAM" id="SSF46785">
    <property type="entry name" value="Winged helix' DNA-binding domain"/>
    <property type="match status" value="1"/>
</dbReference>
<dbReference type="InterPro" id="IPR050114">
    <property type="entry name" value="UPF0173_UPF0282_UlaG_hydrolase"/>
</dbReference>
<feature type="domain" description="Isochorismatase-like" evidence="8">
    <location>
        <begin position="281"/>
        <end position="435"/>
    </location>
</feature>
<feature type="signal peptide" evidence="7">
    <location>
        <begin position="1"/>
        <end position="20"/>
    </location>
</feature>
<evidence type="ECO:0000256" key="6">
    <source>
        <dbReference type="ARBA" id="ARBA00023163"/>
    </source>
</evidence>
<gene>
    <name evidence="10" type="ORF">H2204_014735</name>
</gene>
<keyword evidence="3" id="KW-0378">Hydrolase</keyword>
<name>A0AA38XIF5_9EURO</name>
<dbReference type="InterPro" id="IPR005650">
    <property type="entry name" value="BlaI_family"/>
</dbReference>
<keyword evidence="7" id="KW-0732">Signal</keyword>
<dbReference type="Pfam" id="PF00857">
    <property type="entry name" value="Isochorismatase"/>
    <property type="match status" value="1"/>
</dbReference>
<dbReference type="Pfam" id="PF03965">
    <property type="entry name" value="Penicillinase_R"/>
    <property type="match status" value="1"/>
</dbReference>
<evidence type="ECO:0000256" key="4">
    <source>
        <dbReference type="ARBA" id="ARBA00023015"/>
    </source>
</evidence>
<dbReference type="PANTHER" id="PTHR43546:SF9">
    <property type="entry name" value="L-ASCORBATE-6-PHOSPHATE LACTONASE ULAG-RELATED"/>
    <property type="match status" value="1"/>
</dbReference>
<dbReference type="Gene3D" id="1.10.10.10">
    <property type="entry name" value="Winged helix-like DNA-binding domain superfamily/Winged helix DNA-binding domain"/>
    <property type="match status" value="1"/>
</dbReference>
<dbReference type="InterPro" id="IPR001279">
    <property type="entry name" value="Metallo-B-lactamas"/>
</dbReference>
<dbReference type="InterPro" id="IPR036390">
    <property type="entry name" value="WH_DNA-bd_sf"/>
</dbReference>
<dbReference type="Gene3D" id="3.40.50.850">
    <property type="entry name" value="Isochorismatase-like"/>
    <property type="match status" value="1"/>
</dbReference>
<comment type="similarity">
    <text evidence="1">Belongs to the isochorismatase family.</text>
</comment>